<proteinExistence type="predicted"/>
<name>A0ABP1I8Q3_9EUKA</name>
<reference evidence="1 2" key="1">
    <citation type="submission" date="2024-07" db="EMBL/GenBank/DDBJ databases">
        <authorList>
            <person name="Akdeniz Z."/>
        </authorList>
    </citation>
    <scope>NUCLEOTIDE SEQUENCE [LARGE SCALE GENOMIC DNA]</scope>
</reference>
<comment type="caution">
    <text evidence="1">The sequence shown here is derived from an EMBL/GenBank/DDBJ whole genome shotgun (WGS) entry which is preliminary data.</text>
</comment>
<accession>A0ABP1I8Q3</accession>
<evidence type="ECO:0000313" key="1">
    <source>
        <dbReference type="EMBL" id="CAL6010690.1"/>
    </source>
</evidence>
<organism evidence="1 2">
    <name type="scientific">Hexamita inflata</name>
    <dbReference type="NCBI Taxonomy" id="28002"/>
    <lineage>
        <taxon>Eukaryota</taxon>
        <taxon>Metamonada</taxon>
        <taxon>Diplomonadida</taxon>
        <taxon>Hexamitidae</taxon>
        <taxon>Hexamitinae</taxon>
        <taxon>Hexamita</taxon>
    </lineage>
</organism>
<keyword evidence="2" id="KW-1185">Reference proteome</keyword>
<protein>
    <submittedName>
        <fullName evidence="1">Hypothetical_protein</fullName>
    </submittedName>
</protein>
<dbReference type="EMBL" id="CAXDID020000062">
    <property type="protein sequence ID" value="CAL6010690.1"/>
    <property type="molecule type" value="Genomic_DNA"/>
</dbReference>
<gene>
    <name evidence="1" type="ORF">HINF_LOCUS22203</name>
</gene>
<sequence length="222" mass="25833">MIILIVIFIVNQRWNKITEDGNVQVYVEIQDIDGKYLVDFNTQYIPILRTCIDKIVAHQKKNHLEIVTWMKEGDRCQTKEALNSSLNLSVIIKDDTGYKLQQIYSTNVTTNYTKKTIRTVLSCTMDIANTPDVCEANRENVMKAKNKDNAVYYYVADSEYVYTTYMINNTNKNTVKTSFGIFGERQAIVSICVFIMLEKKSYCRIITESIFPYVLQQLLKYF</sequence>
<dbReference type="Proteomes" id="UP001642409">
    <property type="component" value="Unassembled WGS sequence"/>
</dbReference>
<evidence type="ECO:0000313" key="2">
    <source>
        <dbReference type="Proteomes" id="UP001642409"/>
    </source>
</evidence>